<dbReference type="CDD" id="cd00397">
    <property type="entry name" value="DNA_BRE_C"/>
    <property type="match status" value="1"/>
</dbReference>
<dbReference type="SUPFAM" id="SSF56349">
    <property type="entry name" value="DNA breaking-rejoining enzymes"/>
    <property type="match status" value="1"/>
</dbReference>
<sequence length="516" mass="58137">MNIISAIDDENKHIFFTCEQIIKIKSLCIPSKIHLRSADTFDDKHIFAETNDWAFHYSGIQLHINFKTDDYTTKLMKYILFRYASSKSPGTIYRVHSAWITAIEYSSKQGVFNFKLLNSFLEKENISPTYFFYIIFGLKILCIDEFPGFTLDDYEDLEFIPRPNSNNWGVYQNIDNILEPFEKNMISKGLFEMATAISRGRKYSLEELRNAAVLGLSYVTGGRPVQLAKLAARDFRIDTCNTTTGLFRYSILLPYAKQRHVTTERLILALPPEIGALVKHYIYKARLSPTDKMFDMGGSAPKFVSQSISQATLFFSPQDYQNAVVCGEAALPSITSTDLRHNVGHSLAMQGASAEEIAHILGHSSLVVAKHYILATPALALIRAKALGSNPVWQNMVAMMLTGKLVTSKEWHGRSVVGMVGDRLHYEIGGCARTDDKCPFCEVRCCYGCLYYRPFLDGHHQDVLDSVSKEVDELIAVSDSVSNAHNPLISIHETTQIEIKSVIARCHLHNVRGCEK</sequence>
<dbReference type="RefSeq" id="WP_098141096.1">
    <property type="nucleotide sequence ID" value="NZ_FZTC01000026.1"/>
</dbReference>
<dbReference type="EMBL" id="FZTC01000026">
    <property type="protein sequence ID" value="SNU37164.1"/>
    <property type="molecule type" value="Genomic_DNA"/>
</dbReference>
<organism evidence="2 3">
    <name type="scientific">Klebsiella grimontii</name>
    <dbReference type="NCBI Taxonomy" id="2058152"/>
    <lineage>
        <taxon>Bacteria</taxon>
        <taxon>Pseudomonadati</taxon>
        <taxon>Pseudomonadota</taxon>
        <taxon>Gammaproteobacteria</taxon>
        <taxon>Enterobacterales</taxon>
        <taxon>Enterobacteriaceae</taxon>
        <taxon>Klebsiella/Raoultella group</taxon>
        <taxon>Klebsiella</taxon>
    </lineage>
</organism>
<keyword evidence="1" id="KW-0233">DNA recombination</keyword>
<dbReference type="GO" id="GO:0015074">
    <property type="term" value="P:DNA integration"/>
    <property type="evidence" value="ECO:0007669"/>
    <property type="project" value="InterPro"/>
</dbReference>
<evidence type="ECO:0000313" key="2">
    <source>
        <dbReference type="EMBL" id="SNU37164.1"/>
    </source>
</evidence>
<gene>
    <name evidence="2" type="ORF">KOSB73_320002</name>
</gene>
<dbReference type="GO" id="GO:0003677">
    <property type="term" value="F:DNA binding"/>
    <property type="evidence" value="ECO:0007669"/>
    <property type="project" value="InterPro"/>
</dbReference>
<evidence type="ECO:0000313" key="3">
    <source>
        <dbReference type="Proteomes" id="UP000220639"/>
    </source>
</evidence>
<dbReference type="GO" id="GO:0006310">
    <property type="term" value="P:DNA recombination"/>
    <property type="evidence" value="ECO:0007669"/>
    <property type="project" value="UniProtKB-KW"/>
</dbReference>
<dbReference type="Proteomes" id="UP000220639">
    <property type="component" value="Unassembled WGS sequence"/>
</dbReference>
<evidence type="ECO:0000256" key="1">
    <source>
        <dbReference type="ARBA" id="ARBA00023172"/>
    </source>
</evidence>
<dbReference type="AlphaFoldDB" id="A0A285B854"/>
<protein>
    <submittedName>
        <fullName evidence="2">Uncharacterized protein</fullName>
    </submittedName>
</protein>
<name>A0A285B854_9ENTR</name>
<dbReference type="InterPro" id="IPR013762">
    <property type="entry name" value="Integrase-like_cat_sf"/>
</dbReference>
<dbReference type="InterPro" id="IPR011010">
    <property type="entry name" value="DNA_brk_join_enz"/>
</dbReference>
<accession>A0A285B854</accession>
<proteinExistence type="predicted"/>
<dbReference type="Gene3D" id="1.10.443.10">
    <property type="entry name" value="Intergrase catalytic core"/>
    <property type="match status" value="1"/>
</dbReference>
<reference evidence="3" key="1">
    <citation type="submission" date="2017-08" db="EMBL/GenBank/DDBJ databases">
        <authorList>
            <person name="Brisse S."/>
        </authorList>
    </citation>
    <scope>NUCLEOTIDE SEQUENCE [LARGE SCALE GENOMIC DNA]</scope>
    <source>
        <strain evidence="3">06D021</strain>
    </source>
</reference>